<organism evidence="2 3">
    <name type="scientific">Solanum verrucosum</name>
    <dbReference type="NCBI Taxonomy" id="315347"/>
    <lineage>
        <taxon>Eukaryota</taxon>
        <taxon>Viridiplantae</taxon>
        <taxon>Streptophyta</taxon>
        <taxon>Embryophyta</taxon>
        <taxon>Tracheophyta</taxon>
        <taxon>Spermatophyta</taxon>
        <taxon>Magnoliopsida</taxon>
        <taxon>eudicotyledons</taxon>
        <taxon>Gunneridae</taxon>
        <taxon>Pentapetalae</taxon>
        <taxon>asterids</taxon>
        <taxon>lamiids</taxon>
        <taxon>Solanales</taxon>
        <taxon>Solanaceae</taxon>
        <taxon>Solanoideae</taxon>
        <taxon>Solaneae</taxon>
        <taxon>Solanum</taxon>
    </lineage>
</organism>
<dbReference type="SUPFAM" id="SSF53098">
    <property type="entry name" value="Ribonuclease H-like"/>
    <property type="match status" value="1"/>
</dbReference>
<dbReference type="Proteomes" id="UP001234989">
    <property type="component" value="Chromosome 7"/>
</dbReference>
<evidence type="ECO:0000313" key="3">
    <source>
        <dbReference type="Proteomes" id="UP001234989"/>
    </source>
</evidence>
<reference evidence="2" key="1">
    <citation type="submission" date="2023-08" db="EMBL/GenBank/DDBJ databases">
        <title>A de novo genome assembly of Solanum verrucosum Schlechtendal, a Mexican diploid species geographically isolated from the other diploid A-genome species in potato relatives.</title>
        <authorList>
            <person name="Hosaka K."/>
        </authorList>
    </citation>
    <scope>NUCLEOTIDE SEQUENCE</scope>
    <source>
        <tissue evidence="2">Young leaves</tissue>
    </source>
</reference>
<dbReference type="PANTHER" id="PTHR22891">
    <property type="entry name" value="EUKARYOTIC TRANSLATION INITIATION FACTOR 2C"/>
    <property type="match status" value="1"/>
</dbReference>
<protein>
    <recommendedName>
        <fullName evidence="1">Piwi domain-containing protein</fullName>
    </recommendedName>
</protein>
<dbReference type="InterPro" id="IPR003165">
    <property type="entry name" value="Piwi"/>
</dbReference>
<sequence length="271" mass="30632">MLKERRKDDTGNLSNQRKKLLKQMAVIDANREDRILTDTMKEKYTIVEAHTRCMIQGWVRFSLLSCVFRGTRHCFRAGQTDLTLFFVRDGVSESQFSQLLNLELDQMVKAYNHLGEGGNPKFTLIVAQKNHHTKLFQANAVDNVPPGTVVDTNIVHPRNNDFFMCAHAGMIGTTKPAHYHVLLDEIGFAPDVLQNLIHSLSYVYQRSTSATSIVAPVRYAHLAAQQFGQFDKFEDHSETSSEQGSVKSIGTTPVTELPRLHKNVSDSMFFC</sequence>
<dbReference type="GO" id="GO:0003676">
    <property type="term" value="F:nucleic acid binding"/>
    <property type="evidence" value="ECO:0007669"/>
    <property type="project" value="InterPro"/>
</dbReference>
<evidence type="ECO:0000313" key="2">
    <source>
        <dbReference type="EMBL" id="WMV38923.1"/>
    </source>
</evidence>
<dbReference type="EMBL" id="CP133618">
    <property type="protein sequence ID" value="WMV38923.1"/>
    <property type="molecule type" value="Genomic_DNA"/>
</dbReference>
<keyword evidence="3" id="KW-1185">Reference proteome</keyword>
<gene>
    <name evidence="2" type="ORF">MTR67_032308</name>
</gene>
<name>A0AAF0U462_SOLVR</name>
<dbReference type="SMART" id="SM00950">
    <property type="entry name" value="Piwi"/>
    <property type="match status" value="1"/>
</dbReference>
<dbReference type="InterPro" id="IPR036397">
    <property type="entry name" value="RNaseH_sf"/>
</dbReference>
<dbReference type="PROSITE" id="PS50822">
    <property type="entry name" value="PIWI"/>
    <property type="match status" value="1"/>
</dbReference>
<proteinExistence type="predicted"/>
<dbReference type="Gene3D" id="3.30.420.10">
    <property type="entry name" value="Ribonuclease H-like superfamily/Ribonuclease H"/>
    <property type="match status" value="1"/>
</dbReference>
<dbReference type="AlphaFoldDB" id="A0AAF0U462"/>
<evidence type="ECO:0000259" key="1">
    <source>
        <dbReference type="PROSITE" id="PS50822"/>
    </source>
</evidence>
<accession>A0AAF0U462</accession>
<dbReference type="Pfam" id="PF02171">
    <property type="entry name" value="Piwi"/>
    <property type="match status" value="1"/>
</dbReference>
<dbReference type="InterPro" id="IPR012337">
    <property type="entry name" value="RNaseH-like_sf"/>
</dbReference>
<feature type="domain" description="Piwi" evidence="1">
    <location>
        <begin position="84"/>
        <end position="232"/>
    </location>
</feature>